<feature type="compositionally biased region" description="Low complexity" evidence="1">
    <location>
        <begin position="42"/>
        <end position="51"/>
    </location>
</feature>
<reference evidence="2 3" key="1">
    <citation type="submission" date="2024-06" db="EMBL/GenBank/DDBJ databases">
        <title>The Natural Products Discovery Center: Release of the First 8490 Sequenced Strains for Exploring Actinobacteria Biosynthetic Diversity.</title>
        <authorList>
            <person name="Kalkreuter E."/>
            <person name="Kautsar S.A."/>
            <person name="Yang D."/>
            <person name="Bader C.D."/>
            <person name="Teijaro C.N."/>
            <person name="Fluegel L."/>
            <person name="Davis C.M."/>
            <person name="Simpson J.R."/>
            <person name="Lauterbach L."/>
            <person name="Steele A.D."/>
            <person name="Gui C."/>
            <person name="Meng S."/>
            <person name="Li G."/>
            <person name="Viehrig K."/>
            <person name="Ye F."/>
            <person name="Su P."/>
            <person name="Kiefer A.F."/>
            <person name="Nichols A."/>
            <person name="Cepeda A.J."/>
            <person name="Yan W."/>
            <person name="Fan B."/>
            <person name="Jiang Y."/>
            <person name="Adhikari A."/>
            <person name="Zheng C.-J."/>
            <person name="Schuster L."/>
            <person name="Cowan T.M."/>
            <person name="Smanski M.J."/>
            <person name="Chevrette M.G."/>
            <person name="De Carvalho L.P.S."/>
            <person name="Shen B."/>
        </authorList>
    </citation>
    <scope>NUCLEOTIDE SEQUENCE [LARGE SCALE GENOMIC DNA]</scope>
    <source>
        <strain evidence="2 3">NPDC019434</strain>
    </source>
</reference>
<accession>A0ABV2XA06</accession>
<protein>
    <submittedName>
        <fullName evidence="2">Uncharacterized protein</fullName>
    </submittedName>
</protein>
<evidence type="ECO:0000313" key="3">
    <source>
        <dbReference type="Proteomes" id="UP001550535"/>
    </source>
</evidence>
<dbReference type="Proteomes" id="UP001550535">
    <property type="component" value="Unassembled WGS sequence"/>
</dbReference>
<name>A0ABV2XA06_9NOCA</name>
<feature type="compositionally biased region" description="Polar residues" evidence="1">
    <location>
        <begin position="70"/>
        <end position="93"/>
    </location>
</feature>
<dbReference type="RefSeq" id="WP_357991417.1">
    <property type="nucleotide sequence ID" value="NZ_JBEYBR010000028.1"/>
</dbReference>
<organism evidence="2 3">
    <name type="scientific">Nocardia niwae</name>
    <dbReference type="NCBI Taxonomy" id="626084"/>
    <lineage>
        <taxon>Bacteria</taxon>
        <taxon>Bacillati</taxon>
        <taxon>Actinomycetota</taxon>
        <taxon>Actinomycetes</taxon>
        <taxon>Mycobacteriales</taxon>
        <taxon>Nocardiaceae</taxon>
        <taxon>Nocardia</taxon>
    </lineage>
</organism>
<feature type="compositionally biased region" description="Basic and acidic residues" evidence="1">
    <location>
        <begin position="98"/>
        <end position="110"/>
    </location>
</feature>
<keyword evidence="3" id="KW-1185">Reference proteome</keyword>
<gene>
    <name evidence="2" type="ORF">ABZ507_13010</name>
</gene>
<feature type="region of interest" description="Disordered" evidence="1">
    <location>
        <begin position="1"/>
        <end position="141"/>
    </location>
</feature>
<feature type="compositionally biased region" description="Basic and acidic residues" evidence="1">
    <location>
        <begin position="1"/>
        <end position="11"/>
    </location>
</feature>
<evidence type="ECO:0000313" key="2">
    <source>
        <dbReference type="EMBL" id="MEU2122727.1"/>
    </source>
</evidence>
<proteinExistence type="predicted"/>
<comment type="caution">
    <text evidence="2">The sequence shown here is derived from an EMBL/GenBank/DDBJ whole genome shotgun (WGS) entry which is preliminary data.</text>
</comment>
<dbReference type="EMBL" id="JBEYBR010000028">
    <property type="protein sequence ID" value="MEU2122727.1"/>
    <property type="molecule type" value="Genomic_DNA"/>
</dbReference>
<sequence>MSTESERRTDTTEAQQDSVKAGETRAESRYDRTAETGRGPVAEPAGEPGAAQRDAERPVYPASVEDAGQARTTGETPAQGTGEAQSVRENASAGQRAADTERPELVDDAGRGAGMSGRAVPSGPATGGGITQADAAEDRPVPLFAETDRDRLRTQWREVQVTFVDSPRDAVSRADELLGDIIHQLTTTYEQRKRELDERRGDTSDTEGLRQALRGYRSFFDQLLSIGG</sequence>
<feature type="compositionally biased region" description="Basic and acidic residues" evidence="1">
    <location>
        <begin position="20"/>
        <end position="35"/>
    </location>
</feature>
<evidence type="ECO:0000256" key="1">
    <source>
        <dbReference type="SAM" id="MobiDB-lite"/>
    </source>
</evidence>